<feature type="repeat" description="TPR" evidence="3">
    <location>
        <begin position="123"/>
        <end position="156"/>
    </location>
</feature>
<dbReference type="PANTHER" id="PTHR45188">
    <property type="entry name" value="DNAJ PROTEIN P58IPK HOMOLOG"/>
    <property type="match status" value="1"/>
</dbReference>
<keyword evidence="1" id="KW-0677">Repeat</keyword>
<keyword evidence="7" id="KW-1185">Reference proteome</keyword>
<accession>A0AAV7K5K2</accession>
<feature type="repeat" description="TPR" evidence="3">
    <location>
        <begin position="55"/>
        <end position="88"/>
    </location>
</feature>
<reference evidence="6 7" key="1">
    <citation type="journal article" date="2023" name="BMC Biol.">
        <title>The compact genome of the sponge Oopsacas minuta (Hexactinellida) is lacking key metazoan core genes.</title>
        <authorList>
            <person name="Santini S."/>
            <person name="Schenkelaars Q."/>
            <person name="Jourda C."/>
            <person name="Duchesne M."/>
            <person name="Belahbib H."/>
            <person name="Rocher C."/>
            <person name="Selva M."/>
            <person name="Riesgo A."/>
            <person name="Vervoort M."/>
            <person name="Leys S.P."/>
            <person name="Kodjabachian L."/>
            <person name="Le Bivic A."/>
            <person name="Borchiellini C."/>
            <person name="Claverie J.M."/>
            <person name="Renard E."/>
        </authorList>
    </citation>
    <scope>NUCLEOTIDE SEQUENCE [LARGE SCALE GENOMIC DNA]</scope>
    <source>
        <strain evidence="6">SPO-2</strain>
    </source>
</reference>
<evidence type="ECO:0000313" key="6">
    <source>
        <dbReference type="EMBL" id="KAI6656504.1"/>
    </source>
</evidence>
<feature type="region of interest" description="Disordered" evidence="4">
    <location>
        <begin position="1"/>
        <end position="66"/>
    </location>
</feature>
<dbReference type="SMART" id="SM00028">
    <property type="entry name" value="TPR"/>
    <property type="match status" value="8"/>
</dbReference>
<dbReference type="CDD" id="cd06257">
    <property type="entry name" value="DnaJ"/>
    <property type="match status" value="1"/>
</dbReference>
<feature type="compositionally biased region" description="Basic and acidic residues" evidence="4">
    <location>
        <begin position="50"/>
        <end position="66"/>
    </location>
</feature>
<dbReference type="PANTHER" id="PTHR45188:SF2">
    <property type="entry name" value="DNAJ HOMOLOG SUBFAMILY C MEMBER 7"/>
    <property type="match status" value="1"/>
</dbReference>
<gene>
    <name evidence="6" type="ORF">LOD99_1300</name>
</gene>
<sequence length="528" mass="59929">MASNASDFEEPPPENVTSTEQMEIGSHQESEKQDPTNNITQMECDSSSEIDPKKGQEYKDKGNTAFKEQRYDDAMELYTQSLRYDPNSAITLSNRSAVHLQFKDYAKAFEDANQAIRIDEKFVKSYFRLGKCHVATGNLGHAKVMFEKALEFEPNNQTTLNEIKNLNTLLDFQTRYEKSFANSHFRESIYYIGKMLAQGVDSAFIYSKLAEAHCLNGKLDEASGICNDSLRRFTNNSDLIYVKALIEYYRDNLDRAKTLFSMVLRSDPDHAKSFQTFKKLKKIHKIKEEGNAAVKEKDYKAAQLCYDEALTIDPFNRICNAKLLCNRALCKEKQGHIMEAIDDCTAAIDSDDNYTRAFQRRAKLYQDSNQHDNAVVDYETIMRMDPSQSNKANLTEAKRLQKIAKRKDYYKILGVNRNATDDEIKKAYRKQAVLHHPDKHASDTEARRIAEEQLFKEVGEAYSVLSDPKKRVRYDRGDDLEDIAADIDPTQIFQNIFSMGGGAPGGFTFSFGGGGGGGGGKHGFQSFF</sequence>
<dbReference type="Gene3D" id="1.25.40.10">
    <property type="entry name" value="Tetratricopeptide repeat domain"/>
    <property type="match status" value="3"/>
</dbReference>
<dbReference type="PROSITE" id="PS50076">
    <property type="entry name" value="DNAJ_2"/>
    <property type="match status" value="1"/>
</dbReference>
<dbReference type="AlphaFoldDB" id="A0AAV7K5K2"/>
<dbReference type="InterPro" id="IPR011990">
    <property type="entry name" value="TPR-like_helical_dom_sf"/>
</dbReference>
<comment type="caution">
    <text evidence="6">The sequence shown here is derived from an EMBL/GenBank/DDBJ whole genome shotgun (WGS) entry which is preliminary data.</text>
</comment>
<dbReference type="Pfam" id="PF13432">
    <property type="entry name" value="TPR_16"/>
    <property type="match status" value="1"/>
</dbReference>
<dbReference type="InterPro" id="IPR018253">
    <property type="entry name" value="DnaJ_domain_CS"/>
</dbReference>
<dbReference type="InterPro" id="IPR019734">
    <property type="entry name" value="TPR_rpt"/>
</dbReference>
<dbReference type="InterPro" id="IPR036869">
    <property type="entry name" value="J_dom_sf"/>
</dbReference>
<dbReference type="PROSITE" id="PS50005">
    <property type="entry name" value="TPR"/>
    <property type="match status" value="3"/>
</dbReference>
<evidence type="ECO:0000256" key="1">
    <source>
        <dbReference type="ARBA" id="ARBA00022737"/>
    </source>
</evidence>
<evidence type="ECO:0000256" key="3">
    <source>
        <dbReference type="PROSITE-ProRule" id="PRU00339"/>
    </source>
</evidence>
<dbReference type="SUPFAM" id="SSF48452">
    <property type="entry name" value="TPR-like"/>
    <property type="match status" value="3"/>
</dbReference>
<evidence type="ECO:0000259" key="5">
    <source>
        <dbReference type="PROSITE" id="PS50076"/>
    </source>
</evidence>
<dbReference type="SUPFAM" id="SSF46565">
    <property type="entry name" value="Chaperone J-domain"/>
    <property type="match status" value="1"/>
</dbReference>
<dbReference type="EMBL" id="JAKMXF010000144">
    <property type="protein sequence ID" value="KAI6656504.1"/>
    <property type="molecule type" value="Genomic_DNA"/>
</dbReference>
<feature type="repeat" description="TPR" evidence="3">
    <location>
        <begin position="355"/>
        <end position="388"/>
    </location>
</feature>
<evidence type="ECO:0000256" key="4">
    <source>
        <dbReference type="SAM" id="MobiDB-lite"/>
    </source>
</evidence>
<organism evidence="6 7">
    <name type="scientific">Oopsacas minuta</name>
    <dbReference type="NCBI Taxonomy" id="111878"/>
    <lineage>
        <taxon>Eukaryota</taxon>
        <taxon>Metazoa</taxon>
        <taxon>Porifera</taxon>
        <taxon>Hexactinellida</taxon>
        <taxon>Hexasterophora</taxon>
        <taxon>Lyssacinosida</taxon>
        <taxon>Leucopsacidae</taxon>
        <taxon>Oopsacas</taxon>
    </lineage>
</organism>
<dbReference type="SMART" id="SM00271">
    <property type="entry name" value="DnaJ"/>
    <property type="match status" value="1"/>
</dbReference>
<feature type="compositionally biased region" description="Polar residues" evidence="4">
    <location>
        <begin position="35"/>
        <end position="49"/>
    </location>
</feature>
<dbReference type="PROSITE" id="PS00636">
    <property type="entry name" value="DNAJ_1"/>
    <property type="match status" value="1"/>
</dbReference>
<proteinExistence type="predicted"/>
<dbReference type="Gene3D" id="1.10.287.110">
    <property type="entry name" value="DnaJ domain"/>
    <property type="match status" value="1"/>
</dbReference>
<protein>
    <submittedName>
        <fullName evidence="6">DnaJ-like protein subfamily C member 7-like</fullName>
    </submittedName>
</protein>
<dbReference type="PRINTS" id="PR00625">
    <property type="entry name" value="JDOMAIN"/>
</dbReference>
<evidence type="ECO:0000313" key="7">
    <source>
        <dbReference type="Proteomes" id="UP001165289"/>
    </source>
</evidence>
<dbReference type="Pfam" id="PF00226">
    <property type="entry name" value="DnaJ"/>
    <property type="match status" value="1"/>
</dbReference>
<dbReference type="Pfam" id="PF13181">
    <property type="entry name" value="TPR_8"/>
    <property type="match status" value="3"/>
</dbReference>
<dbReference type="Proteomes" id="UP001165289">
    <property type="component" value="Unassembled WGS sequence"/>
</dbReference>
<keyword evidence="2 3" id="KW-0802">TPR repeat</keyword>
<feature type="domain" description="J" evidence="5">
    <location>
        <begin position="408"/>
        <end position="478"/>
    </location>
</feature>
<dbReference type="InterPro" id="IPR001623">
    <property type="entry name" value="DnaJ_domain"/>
</dbReference>
<name>A0AAV7K5K2_9METZ</name>
<evidence type="ECO:0000256" key="2">
    <source>
        <dbReference type="ARBA" id="ARBA00022803"/>
    </source>
</evidence>